<evidence type="ECO:0000313" key="1">
    <source>
        <dbReference type="EMBL" id="CAG8633177.1"/>
    </source>
</evidence>
<accession>A0ACA9N7E0</accession>
<name>A0ACA9N7E0_9GLOM</name>
<reference evidence="1" key="1">
    <citation type="submission" date="2021-06" db="EMBL/GenBank/DDBJ databases">
        <authorList>
            <person name="Kallberg Y."/>
            <person name="Tangrot J."/>
            <person name="Rosling A."/>
        </authorList>
    </citation>
    <scope>NUCLEOTIDE SEQUENCE</scope>
    <source>
        <strain evidence="1">CL356</strain>
    </source>
</reference>
<keyword evidence="2" id="KW-1185">Reference proteome</keyword>
<evidence type="ECO:0000313" key="2">
    <source>
        <dbReference type="Proteomes" id="UP000789525"/>
    </source>
</evidence>
<dbReference type="EMBL" id="CAJVPT010018296">
    <property type="protein sequence ID" value="CAG8633177.1"/>
    <property type="molecule type" value="Genomic_DNA"/>
</dbReference>
<gene>
    <name evidence="1" type="ORF">ACOLOM_LOCUS7702</name>
</gene>
<dbReference type="Proteomes" id="UP000789525">
    <property type="component" value="Unassembled WGS sequence"/>
</dbReference>
<organism evidence="1 2">
    <name type="scientific">Acaulospora colombiana</name>
    <dbReference type="NCBI Taxonomy" id="27376"/>
    <lineage>
        <taxon>Eukaryota</taxon>
        <taxon>Fungi</taxon>
        <taxon>Fungi incertae sedis</taxon>
        <taxon>Mucoromycota</taxon>
        <taxon>Glomeromycotina</taxon>
        <taxon>Glomeromycetes</taxon>
        <taxon>Diversisporales</taxon>
        <taxon>Acaulosporaceae</taxon>
        <taxon>Acaulospora</taxon>
    </lineage>
</organism>
<protein>
    <submittedName>
        <fullName evidence="1">4083_t:CDS:1</fullName>
    </submittedName>
</protein>
<proteinExistence type="predicted"/>
<sequence>MAPPNIVILEPGEALNKNKYVYQTVNMFLEDFGYMKNGILNLVCDKAIYHHIKDYKNDEQMAF</sequence>
<comment type="caution">
    <text evidence="1">The sequence shown here is derived from an EMBL/GenBank/DDBJ whole genome shotgun (WGS) entry which is preliminary data.</text>
</comment>